<feature type="active site" description="Acyl-thioester intermediate" evidence="8">
    <location>
        <position position="122"/>
    </location>
</feature>
<reference evidence="13" key="1">
    <citation type="submission" date="2022-11" db="EMBL/GenBank/DDBJ databases">
        <authorList>
            <person name="Kikuchi T."/>
        </authorList>
    </citation>
    <scope>NUCLEOTIDE SEQUENCE</scope>
    <source>
        <strain evidence="13">PS1010</strain>
    </source>
</reference>
<evidence type="ECO:0000256" key="10">
    <source>
        <dbReference type="RuleBase" id="RU364071"/>
    </source>
</evidence>
<evidence type="ECO:0000256" key="2">
    <source>
        <dbReference type="ARBA" id="ARBA00007061"/>
    </source>
</evidence>
<dbReference type="CDD" id="cd00827">
    <property type="entry name" value="init_cond_enzymes"/>
    <property type="match status" value="1"/>
</dbReference>
<evidence type="ECO:0000256" key="8">
    <source>
        <dbReference type="PIRSR" id="PIRSR610122-1"/>
    </source>
</evidence>
<comment type="caution">
    <text evidence="13">The sequence shown here is derived from an EMBL/GenBank/DDBJ whole genome shotgun (WGS) entry which is preliminary data.</text>
</comment>
<dbReference type="InterPro" id="IPR010122">
    <property type="entry name" value="HMG_CoA_synthase_euk"/>
</dbReference>
<feature type="binding site" evidence="9">
    <location>
        <position position="260"/>
    </location>
    <ligand>
        <name>CoA</name>
        <dbReference type="ChEBI" id="CHEBI:57287"/>
    </ligand>
</feature>
<dbReference type="Proteomes" id="UP001152747">
    <property type="component" value="Unassembled WGS sequence"/>
</dbReference>
<evidence type="ECO:0000256" key="5">
    <source>
        <dbReference type="ARBA" id="ARBA00022955"/>
    </source>
</evidence>
<evidence type="ECO:0000313" key="14">
    <source>
        <dbReference type="Proteomes" id="UP001152747"/>
    </source>
</evidence>
<comment type="catalytic activity">
    <reaction evidence="7">
        <text>acetoacetyl-CoA + acetyl-CoA + H2O = (3S)-3-hydroxy-3-methylglutaryl-CoA + CoA + H(+)</text>
        <dbReference type="Rhea" id="RHEA:10188"/>
        <dbReference type="ChEBI" id="CHEBI:15377"/>
        <dbReference type="ChEBI" id="CHEBI:15378"/>
        <dbReference type="ChEBI" id="CHEBI:43074"/>
        <dbReference type="ChEBI" id="CHEBI:57286"/>
        <dbReference type="ChEBI" id="CHEBI:57287"/>
        <dbReference type="ChEBI" id="CHEBI:57288"/>
        <dbReference type="EC" id="2.3.3.10"/>
    </reaction>
    <physiologicalReaction direction="left-to-right" evidence="7">
        <dbReference type="Rhea" id="RHEA:10189"/>
    </physiologicalReaction>
</comment>
<dbReference type="GO" id="GO:0016126">
    <property type="term" value="P:sterol biosynthetic process"/>
    <property type="evidence" value="ECO:0007669"/>
    <property type="project" value="UniProtKB-KW"/>
</dbReference>
<dbReference type="PANTHER" id="PTHR43323:SF2">
    <property type="entry name" value="HYDROXYMETHYLGLUTARYL-COA SYNTHASE"/>
    <property type="match status" value="1"/>
</dbReference>
<dbReference type="OrthoDB" id="1269963at2759"/>
<dbReference type="GO" id="GO:0004421">
    <property type="term" value="F:hydroxymethylglutaryl-CoA synthase activity"/>
    <property type="evidence" value="ECO:0007669"/>
    <property type="project" value="UniProtKB-EC"/>
</dbReference>
<keyword evidence="10" id="KW-0444">Lipid biosynthesis</keyword>
<dbReference type="Gene3D" id="3.40.47.10">
    <property type="match status" value="1"/>
</dbReference>
<dbReference type="AlphaFoldDB" id="A0A9P1IVL5"/>
<evidence type="ECO:0000256" key="7">
    <source>
        <dbReference type="ARBA" id="ARBA00049887"/>
    </source>
</evidence>
<comment type="pathway">
    <text evidence="1 10">Metabolic intermediate biosynthesis; (R)-mevalonate biosynthesis; (R)-mevalonate from acetyl-CoA: step 2/3.</text>
</comment>
<dbReference type="PANTHER" id="PTHR43323">
    <property type="entry name" value="3-HYDROXY-3-METHYLGLUTARYL COENZYME A SYNTHASE"/>
    <property type="match status" value="1"/>
</dbReference>
<evidence type="ECO:0000256" key="4">
    <source>
        <dbReference type="ARBA" id="ARBA00022679"/>
    </source>
</evidence>
<evidence type="ECO:0000256" key="1">
    <source>
        <dbReference type="ARBA" id="ARBA00005218"/>
    </source>
</evidence>
<evidence type="ECO:0000256" key="9">
    <source>
        <dbReference type="PIRSR" id="PIRSR610122-2"/>
    </source>
</evidence>
<keyword evidence="10" id="KW-1207">Sterol metabolism</keyword>
<accession>A0A9P1IVL5</accession>
<keyword evidence="14" id="KW-1185">Reference proteome</keyword>
<dbReference type="InterPro" id="IPR016039">
    <property type="entry name" value="Thiolase-like"/>
</dbReference>
<dbReference type="InterPro" id="IPR013746">
    <property type="entry name" value="HMG_CoA_synt_C_dom"/>
</dbReference>
<evidence type="ECO:0000313" key="13">
    <source>
        <dbReference type="EMBL" id="CAI5452057.1"/>
    </source>
</evidence>
<gene>
    <name evidence="13" type="ORF">CAMP_LOCUS14694</name>
</gene>
<feature type="active site" description="Proton donor/acceptor" evidence="8">
    <location>
        <position position="90"/>
    </location>
</feature>
<dbReference type="GO" id="GO:0010142">
    <property type="term" value="P:farnesyl diphosphate biosynthetic process, mevalonate pathway"/>
    <property type="evidence" value="ECO:0007669"/>
    <property type="project" value="InterPro"/>
</dbReference>
<dbReference type="InterPro" id="IPR013528">
    <property type="entry name" value="HMG_CoA_synth_N"/>
</dbReference>
<feature type="active site" description="Proton donor/acceptor" evidence="8">
    <location>
        <position position="255"/>
    </location>
</feature>
<feature type="domain" description="Hydroxymethylglutaryl-coenzyme A synthase C-terminal" evidence="12">
    <location>
        <begin position="181"/>
        <end position="448"/>
    </location>
</feature>
<dbReference type="NCBIfam" id="TIGR01833">
    <property type="entry name" value="HMG-CoA-S_euk"/>
    <property type="match status" value="1"/>
</dbReference>
<dbReference type="EMBL" id="CANHGI010000005">
    <property type="protein sequence ID" value="CAI5452057.1"/>
    <property type="molecule type" value="Genomic_DNA"/>
</dbReference>
<proteinExistence type="inferred from homology"/>
<sequence>MRVQNANPLEDVGIDAIEFYFPRNYVDQADLEQFGGVSSGKHTIGLGQQEMGFCADNEDIVSISRTVTRNLLKNYKISPDTIGFLAVGTETLIDKSKSVKTALMDLFGSNTDIEGVDIKNACYGGAQALLHAIDWVHVNYAAEKRSAIVVIADIAVYEAGPARCTGGAGAIAFLIRPNSAVPIDRVFASCHMKNTWDFYKPISSNVSEYPRVDGSLSLASYLEAARTSYTTFKTKAAKIADVEVTLNFFDAIFLHSPFTKMVQKGLAVMNYVDVNNNLKNSKNGLNENDRADMAKMVELSNNLWKRTTDPYLTFNRRIGNMYTPSLFAQLLAFLASDDCISENNEEKNILFFAYGSGLASAVFPGRVRQTESLSAMRKTSIQALQRLDERKKYSAEEFTEVLSMRERFLAKDVPTEPESLSPSLEISLFPETCYLEHMDSSYRRKYAIFEEVAQNGISNGNGNGH</sequence>
<dbReference type="EC" id="2.3.3.10" evidence="3 10"/>
<dbReference type="InterPro" id="IPR000590">
    <property type="entry name" value="HMG_CoA_synt_AS"/>
</dbReference>
<comment type="similarity">
    <text evidence="2 10">Belongs to the thiolase-like superfamily. HMG-CoA synthase family.</text>
</comment>
<evidence type="ECO:0000259" key="12">
    <source>
        <dbReference type="Pfam" id="PF08540"/>
    </source>
</evidence>
<keyword evidence="5 10" id="KW-0752">Steroid biosynthesis</keyword>
<dbReference type="Pfam" id="PF08540">
    <property type="entry name" value="HMG_CoA_synt_C"/>
    <property type="match status" value="1"/>
</dbReference>
<name>A0A9P1IVL5_9PELO</name>
<keyword evidence="10" id="KW-0753">Steroid metabolism</keyword>
<dbReference type="SUPFAM" id="SSF53901">
    <property type="entry name" value="Thiolase-like"/>
    <property type="match status" value="2"/>
</dbReference>
<dbReference type="Pfam" id="PF01154">
    <property type="entry name" value="HMG_CoA_synt_N"/>
    <property type="match status" value="1"/>
</dbReference>
<evidence type="ECO:0000259" key="11">
    <source>
        <dbReference type="Pfam" id="PF01154"/>
    </source>
</evidence>
<protein>
    <recommendedName>
        <fullName evidence="3 10">Hydroxymethylglutaryl-CoA synthase</fullName>
        <shortName evidence="10">HMG-CoA synthase</shortName>
        <ecNumber evidence="3 10">2.3.3.10</ecNumber>
    </recommendedName>
    <alternativeName>
        <fullName evidence="10">3-hydroxy-3-methylglutaryl coenzyme A synthase</fullName>
    </alternativeName>
</protein>
<evidence type="ECO:0000256" key="3">
    <source>
        <dbReference type="ARBA" id="ARBA00012978"/>
    </source>
</evidence>
<dbReference type="GO" id="GO:0006084">
    <property type="term" value="P:acetyl-CoA metabolic process"/>
    <property type="evidence" value="ECO:0007669"/>
    <property type="project" value="InterPro"/>
</dbReference>
<keyword evidence="10" id="KW-0443">Lipid metabolism</keyword>
<feature type="binding site" evidence="9">
    <location>
        <position position="217"/>
    </location>
    <ligand>
        <name>CoA</name>
        <dbReference type="ChEBI" id="CHEBI:57287"/>
    </ligand>
</feature>
<feature type="binding site" evidence="9">
    <location>
        <position position="264"/>
    </location>
    <ligand>
        <name>CoA</name>
        <dbReference type="ChEBI" id="CHEBI:57287"/>
    </ligand>
</feature>
<keyword evidence="4 10" id="KW-0808">Transferase</keyword>
<dbReference type="PROSITE" id="PS01226">
    <property type="entry name" value="HMG_COA_SYNTHASE"/>
    <property type="match status" value="1"/>
</dbReference>
<feature type="domain" description="Hydroxymethylglutaryl-coenzyme A synthase N-terminal" evidence="11">
    <location>
        <begin position="10"/>
        <end position="179"/>
    </location>
</feature>
<organism evidence="13 14">
    <name type="scientific">Caenorhabditis angaria</name>
    <dbReference type="NCBI Taxonomy" id="860376"/>
    <lineage>
        <taxon>Eukaryota</taxon>
        <taxon>Metazoa</taxon>
        <taxon>Ecdysozoa</taxon>
        <taxon>Nematoda</taxon>
        <taxon>Chromadorea</taxon>
        <taxon>Rhabditida</taxon>
        <taxon>Rhabditina</taxon>
        <taxon>Rhabditomorpha</taxon>
        <taxon>Rhabditoidea</taxon>
        <taxon>Rhabditidae</taxon>
        <taxon>Peloderinae</taxon>
        <taxon>Caenorhabditis</taxon>
    </lineage>
</organism>
<comment type="function">
    <text evidence="10">Catalyzes the condensation of acetyl-CoA with acetoacetyl-CoA to form HMG-CoA.</text>
</comment>
<evidence type="ECO:0000256" key="6">
    <source>
        <dbReference type="ARBA" id="ARBA00023011"/>
    </source>
</evidence>
<keyword evidence="6 10" id="KW-0756">Sterol biosynthesis</keyword>